<evidence type="ECO:0000313" key="2">
    <source>
        <dbReference type="EMBL" id="KAE9241269.1"/>
    </source>
</evidence>
<gene>
    <name evidence="2" type="ORF">PF004_g7123</name>
    <name evidence="1" type="ORF">PF010_g5233</name>
</gene>
<dbReference type="AlphaFoldDB" id="A0A6G0LNX5"/>
<name>A0A6G0LNX5_9STRA</name>
<dbReference type="Proteomes" id="UP000488956">
    <property type="component" value="Unassembled WGS sequence"/>
</dbReference>
<dbReference type="EMBL" id="QXFX01000190">
    <property type="protein sequence ID" value="KAE9126560.1"/>
    <property type="molecule type" value="Genomic_DNA"/>
</dbReference>
<comment type="caution">
    <text evidence="1">The sequence shown here is derived from an EMBL/GenBank/DDBJ whole genome shotgun (WGS) entry which is preliminary data.</text>
</comment>
<reference evidence="3 4" key="1">
    <citation type="submission" date="2018-09" db="EMBL/GenBank/DDBJ databases">
        <title>Genomic investigation of the strawberry pathogen Phytophthora fragariae indicates pathogenicity is determined by transcriptional variation in three key races.</title>
        <authorList>
            <person name="Adams T.M."/>
            <person name="Armitage A.D."/>
            <person name="Sobczyk M.K."/>
            <person name="Bates H.J."/>
            <person name="Dunwell J.M."/>
            <person name="Nellist C.F."/>
            <person name="Harrison R.J."/>
        </authorList>
    </citation>
    <scope>NUCLEOTIDE SEQUENCE [LARGE SCALE GENOMIC DNA]</scope>
    <source>
        <strain evidence="2 3">BC-23</strain>
        <strain evidence="1 4">ONT-3</strain>
    </source>
</reference>
<sequence length="94" mass="9530">MASGDLGFSAIVALAGAGFFRPKSTWLGAGGFPAKVDLAGGWGFSAKVDLAVGWAGVRLKSIVDACVSCWGGSFTFGAAVPVVWCRCEMKVGGL</sequence>
<evidence type="ECO:0000313" key="1">
    <source>
        <dbReference type="EMBL" id="KAE9126560.1"/>
    </source>
</evidence>
<dbReference type="EMBL" id="QXGC01000302">
    <property type="protein sequence ID" value="KAE9241269.1"/>
    <property type="molecule type" value="Genomic_DNA"/>
</dbReference>
<accession>A0A6G0LNX5</accession>
<protein>
    <submittedName>
        <fullName evidence="1">Uncharacterized protein</fullName>
    </submittedName>
</protein>
<proteinExistence type="predicted"/>
<evidence type="ECO:0000313" key="4">
    <source>
        <dbReference type="Proteomes" id="UP000488956"/>
    </source>
</evidence>
<dbReference type="Proteomes" id="UP000476176">
    <property type="component" value="Unassembled WGS sequence"/>
</dbReference>
<evidence type="ECO:0000313" key="3">
    <source>
        <dbReference type="Proteomes" id="UP000476176"/>
    </source>
</evidence>
<organism evidence="1 4">
    <name type="scientific">Phytophthora fragariae</name>
    <dbReference type="NCBI Taxonomy" id="53985"/>
    <lineage>
        <taxon>Eukaryota</taxon>
        <taxon>Sar</taxon>
        <taxon>Stramenopiles</taxon>
        <taxon>Oomycota</taxon>
        <taxon>Peronosporomycetes</taxon>
        <taxon>Peronosporales</taxon>
        <taxon>Peronosporaceae</taxon>
        <taxon>Phytophthora</taxon>
    </lineage>
</organism>